<dbReference type="AlphaFoldDB" id="A0A6J4H9J2"/>
<evidence type="ECO:0000256" key="2">
    <source>
        <dbReference type="ARBA" id="ARBA00022801"/>
    </source>
</evidence>
<evidence type="ECO:0000313" key="5">
    <source>
        <dbReference type="EMBL" id="CAA9215893.1"/>
    </source>
</evidence>
<dbReference type="Gene3D" id="3.60.21.10">
    <property type="match status" value="1"/>
</dbReference>
<gene>
    <name evidence="5" type="ORF">AVDCRST_MAG76-404</name>
</gene>
<dbReference type="EMBL" id="CADCSZ010000027">
    <property type="protein sequence ID" value="CAA9215893.1"/>
    <property type="molecule type" value="Genomic_DNA"/>
</dbReference>
<dbReference type="PANTHER" id="PTHR10161">
    <property type="entry name" value="TARTRATE-RESISTANT ACID PHOSPHATASE TYPE 5"/>
    <property type="match status" value="1"/>
</dbReference>
<dbReference type="InterPro" id="IPR004843">
    <property type="entry name" value="Calcineurin-like_PHP"/>
</dbReference>
<protein>
    <recommendedName>
        <fullName evidence="4">Calcineurin-like phosphoesterase domain-containing protein</fullName>
    </recommendedName>
</protein>
<dbReference type="SUPFAM" id="SSF56300">
    <property type="entry name" value="Metallo-dependent phosphatases"/>
    <property type="match status" value="1"/>
</dbReference>
<evidence type="ECO:0000256" key="1">
    <source>
        <dbReference type="ARBA" id="ARBA00022729"/>
    </source>
</evidence>
<dbReference type="InterPro" id="IPR051558">
    <property type="entry name" value="Metallophosphoesterase_PAP"/>
</dbReference>
<sequence>MALPPTFEPYVQLVDVTDTSALVAWGGFHLVEDGGRWRAASHGETIGARSVPHGRAALEVLDRDGDIVARSSTDGANHLWVEGLAPATTYRYRVLVEGEEWGAGSRRDWSPAGLRPAARPPDQRLVTHPRDERPEPVTFLALGDFGVGIDNGENGQRQLGVARTMQRLADALPVRFIVGLGDTVYHGPEGKLEHTGAVDEDWWLSFFQPYRHLLDHLPFYPTAGNHDGPDTELSDDRGQLEDNLFLLERFRPREDVGRASLGPGLFYRVQFGSLLELVCLDTTWGREHGQHWFCDSDHRRWLQQAFAEHRARWQIPFCHHPAWGAGPHHIGQAEQVEHLVPLYDRAGVRLLLHGHEHNLQHGRVDGLDYVVSGAGGKLQLEPPTGFAEGGTQSWAAEPHCLLVQVDEDSVVVTPYGATPPGGQPAPVVRRTPDGAVTDTAIVLRR</sequence>
<keyword evidence="2" id="KW-0378">Hydrolase</keyword>
<name>A0A6J4H9J2_9ACTN</name>
<dbReference type="PANTHER" id="PTHR10161:SF14">
    <property type="entry name" value="TARTRATE-RESISTANT ACID PHOSPHATASE TYPE 5"/>
    <property type="match status" value="1"/>
</dbReference>
<feature type="domain" description="Calcineurin-like phosphoesterase" evidence="4">
    <location>
        <begin position="139"/>
        <end position="358"/>
    </location>
</feature>
<evidence type="ECO:0000256" key="3">
    <source>
        <dbReference type="SAM" id="MobiDB-lite"/>
    </source>
</evidence>
<dbReference type="Pfam" id="PF00149">
    <property type="entry name" value="Metallophos"/>
    <property type="match status" value="1"/>
</dbReference>
<feature type="region of interest" description="Disordered" evidence="3">
    <location>
        <begin position="104"/>
        <end position="130"/>
    </location>
</feature>
<evidence type="ECO:0000259" key="4">
    <source>
        <dbReference type="Pfam" id="PF00149"/>
    </source>
</evidence>
<dbReference type="GO" id="GO:0016787">
    <property type="term" value="F:hydrolase activity"/>
    <property type="evidence" value="ECO:0007669"/>
    <property type="project" value="UniProtKB-KW"/>
</dbReference>
<organism evidence="5">
    <name type="scientific">uncultured Acidimicrobiales bacterium</name>
    <dbReference type="NCBI Taxonomy" id="310071"/>
    <lineage>
        <taxon>Bacteria</taxon>
        <taxon>Bacillati</taxon>
        <taxon>Actinomycetota</taxon>
        <taxon>Acidimicrobiia</taxon>
        <taxon>Acidimicrobiales</taxon>
        <taxon>environmental samples</taxon>
    </lineage>
</organism>
<proteinExistence type="predicted"/>
<dbReference type="InterPro" id="IPR029052">
    <property type="entry name" value="Metallo-depent_PP-like"/>
</dbReference>
<accession>A0A6J4H9J2</accession>
<reference evidence="5" key="1">
    <citation type="submission" date="2020-02" db="EMBL/GenBank/DDBJ databases">
        <authorList>
            <person name="Meier V. D."/>
        </authorList>
    </citation>
    <scope>NUCLEOTIDE SEQUENCE</scope>
    <source>
        <strain evidence="5">AVDCRST_MAG76</strain>
    </source>
</reference>
<keyword evidence="1" id="KW-0732">Signal</keyword>